<dbReference type="SUPFAM" id="SSF144083">
    <property type="entry name" value="Magnesium transport protein CorA, transmembrane region"/>
    <property type="match status" value="1"/>
</dbReference>
<comment type="subcellular location">
    <subcellularLocation>
        <location evidence="1">Membrane</location>
        <topology evidence="1">Multi-pass membrane protein</topology>
    </subcellularLocation>
</comment>
<keyword evidence="4 7" id="KW-1133">Transmembrane helix</keyword>
<evidence type="ECO:0000256" key="3">
    <source>
        <dbReference type="ARBA" id="ARBA00022692"/>
    </source>
</evidence>
<feature type="transmembrane region" description="Helical" evidence="7">
    <location>
        <begin position="578"/>
        <end position="597"/>
    </location>
</feature>
<dbReference type="InterPro" id="IPR045861">
    <property type="entry name" value="CorA_cytoplasmic_dom"/>
</dbReference>
<dbReference type="OrthoDB" id="29879at2759"/>
<dbReference type="Gene3D" id="3.30.460.20">
    <property type="entry name" value="CorA soluble domain-like"/>
    <property type="match status" value="1"/>
</dbReference>
<dbReference type="InterPro" id="IPR045863">
    <property type="entry name" value="CorA_TM1_TM2"/>
</dbReference>
<dbReference type="Pfam" id="PF01544">
    <property type="entry name" value="CorA"/>
    <property type="match status" value="2"/>
</dbReference>
<dbReference type="GO" id="GO:0016020">
    <property type="term" value="C:membrane"/>
    <property type="evidence" value="ECO:0007669"/>
    <property type="project" value="UniProtKB-SubCell"/>
</dbReference>
<evidence type="ECO:0000256" key="7">
    <source>
        <dbReference type="SAM" id="Phobius"/>
    </source>
</evidence>
<keyword evidence="3 7" id="KW-0812">Transmembrane</keyword>
<feature type="compositionally biased region" description="Basic and acidic residues" evidence="6">
    <location>
        <begin position="83"/>
        <end position="104"/>
    </location>
</feature>
<reference evidence="8" key="1">
    <citation type="submission" date="2020-12" db="EMBL/GenBank/DDBJ databases">
        <title>Metabolic potential, ecology and presence of endohyphal bacteria is reflected in genomic diversity of Mucoromycotina.</title>
        <authorList>
            <person name="Muszewska A."/>
            <person name="Okrasinska A."/>
            <person name="Steczkiewicz K."/>
            <person name="Drgas O."/>
            <person name="Orlowska M."/>
            <person name="Perlinska-Lenart U."/>
            <person name="Aleksandrzak-Piekarczyk T."/>
            <person name="Szatraj K."/>
            <person name="Zielenkiewicz U."/>
            <person name="Pilsyk S."/>
            <person name="Malc E."/>
            <person name="Mieczkowski P."/>
            <person name="Kruszewska J.S."/>
            <person name="Biernat P."/>
            <person name="Pawlowska J."/>
        </authorList>
    </citation>
    <scope>NUCLEOTIDE SEQUENCE</scope>
    <source>
        <strain evidence="8">WA0000051536</strain>
    </source>
</reference>
<dbReference type="InterPro" id="IPR044089">
    <property type="entry name" value="Alr1-like"/>
</dbReference>
<evidence type="ECO:0000313" key="9">
    <source>
        <dbReference type="Proteomes" id="UP000612746"/>
    </source>
</evidence>
<gene>
    <name evidence="8" type="ORF">INT44_007262</name>
</gene>
<evidence type="ECO:0000256" key="1">
    <source>
        <dbReference type="ARBA" id="ARBA00004141"/>
    </source>
</evidence>
<keyword evidence="9" id="KW-1185">Reference proteome</keyword>
<dbReference type="AlphaFoldDB" id="A0A8H7PMA6"/>
<sequence length="603" mass="68217">MDRKQTSSSLDANETSAQTTAAERRASLLRRPRQSSQDPSNQSRSYSVRSGQESTRSFDARGKSISQTSVYSQEYVMGPDAIRSNHDADYGSDHDSDVDSEGRPRSRRPSNVEEDVCYPFHSTYKEKDISEIASDINLIALHNYLTNYDPMQSGLDSDLPRPKSGIDFRAEDPESRFGQNDGYSVFGDEKEARSKQPLPRRFVFYSVATGTVRSDSLAGLQHEGSNLEALLLAGNYWIDITSPTDNEMKTISKVFGIHPLTTEDILTEESREKCEIFPNYMFVCYRAFNQDHYSPDFLEPVNYYNVVFKHGLISFHFEPSSHSHNVRKRARHLQSFMNVTSDWINYAIIDDISDSFGPLIKQIEVEVDSIDDLVLLLRESEQSDMLRRIGSCRKMVMHLLRLLTSKSDVIRGLIKRSEDRTREYNSRFYDAGNPLINLGGLAGTHRSGTATPTQIASNVAVPREGAFKFMSTTSPDLGHHEEEDKLYNPDVTMYFGDIQDHIVTMLQNLNHYETILSRAHSNYLAQISIELTQTSNSFNQTVSRLTVFATVLVPMNIITGLFGMNVRVPGEAFQDLGYFFWIVASLAMFAVFSLALAKRADLM</sequence>
<feature type="compositionally biased region" description="Polar residues" evidence="6">
    <location>
        <begin position="34"/>
        <end position="55"/>
    </location>
</feature>
<organism evidence="8 9">
    <name type="scientific">Umbelopsis vinacea</name>
    <dbReference type="NCBI Taxonomy" id="44442"/>
    <lineage>
        <taxon>Eukaryota</taxon>
        <taxon>Fungi</taxon>
        <taxon>Fungi incertae sedis</taxon>
        <taxon>Mucoromycota</taxon>
        <taxon>Mucoromycotina</taxon>
        <taxon>Umbelopsidomycetes</taxon>
        <taxon>Umbelopsidales</taxon>
        <taxon>Umbelopsidaceae</taxon>
        <taxon>Umbelopsis</taxon>
    </lineage>
</organism>
<dbReference type="PANTHER" id="PTHR21535">
    <property type="entry name" value="MAGNESIUM AND COBALT TRANSPORT PROTEIN/MITOCHONDRIAL IMPORT INNER MEMBRANE TRANSLOCASE SUBUNIT TIM8"/>
    <property type="match status" value="1"/>
</dbReference>
<dbReference type="EMBL" id="JAEPRA010000013">
    <property type="protein sequence ID" value="KAG2176598.1"/>
    <property type="molecule type" value="Genomic_DNA"/>
</dbReference>
<evidence type="ECO:0000313" key="8">
    <source>
        <dbReference type="EMBL" id="KAG2176598.1"/>
    </source>
</evidence>
<dbReference type="GO" id="GO:0010961">
    <property type="term" value="P:intracellular magnesium ion homeostasis"/>
    <property type="evidence" value="ECO:0007669"/>
    <property type="project" value="TreeGrafter"/>
</dbReference>
<dbReference type="InterPro" id="IPR002523">
    <property type="entry name" value="MgTranspt_CorA/ZnTranspt_ZntB"/>
</dbReference>
<evidence type="ECO:0000256" key="6">
    <source>
        <dbReference type="SAM" id="MobiDB-lite"/>
    </source>
</evidence>
<comment type="similarity">
    <text evidence="2">Belongs to the CorA metal ion transporter (MIT) (TC 1.A.35) family.</text>
</comment>
<protein>
    <submittedName>
        <fullName evidence="8">Uncharacterized protein</fullName>
    </submittedName>
</protein>
<evidence type="ECO:0000256" key="5">
    <source>
        <dbReference type="ARBA" id="ARBA00023136"/>
    </source>
</evidence>
<feature type="region of interest" description="Disordered" evidence="6">
    <location>
        <begin position="1"/>
        <end position="114"/>
    </location>
</feature>
<dbReference type="SUPFAM" id="SSF143865">
    <property type="entry name" value="CorA soluble domain-like"/>
    <property type="match status" value="1"/>
</dbReference>
<comment type="caution">
    <text evidence="8">The sequence shown here is derived from an EMBL/GenBank/DDBJ whole genome shotgun (WGS) entry which is preliminary data.</text>
</comment>
<name>A0A8H7PMA6_9FUNG</name>
<evidence type="ECO:0000256" key="4">
    <source>
        <dbReference type="ARBA" id="ARBA00022989"/>
    </source>
</evidence>
<dbReference type="Gene3D" id="1.20.58.340">
    <property type="entry name" value="Magnesium transport protein CorA, transmembrane region"/>
    <property type="match status" value="2"/>
</dbReference>
<dbReference type="CDD" id="cd12829">
    <property type="entry name" value="Alr1p-like"/>
    <property type="match status" value="1"/>
</dbReference>
<dbReference type="Proteomes" id="UP000612746">
    <property type="component" value="Unassembled WGS sequence"/>
</dbReference>
<feature type="transmembrane region" description="Helical" evidence="7">
    <location>
        <begin position="545"/>
        <end position="566"/>
    </location>
</feature>
<proteinExistence type="inferred from homology"/>
<keyword evidence="5 7" id="KW-0472">Membrane</keyword>
<evidence type="ECO:0000256" key="2">
    <source>
        <dbReference type="ARBA" id="ARBA00009765"/>
    </source>
</evidence>
<feature type="compositionally biased region" description="Polar residues" evidence="6">
    <location>
        <begin position="1"/>
        <end position="21"/>
    </location>
</feature>
<dbReference type="PANTHER" id="PTHR21535:SF51">
    <property type="entry name" value="MANGANESE RESISTANCE PROTEIN MNR2"/>
    <property type="match status" value="1"/>
</dbReference>
<dbReference type="GO" id="GO:0015095">
    <property type="term" value="F:magnesium ion transmembrane transporter activity"/>
    <property type="evidence" value="ECO:0007669"/>
    <property type="project" value="InterPro"/>
</dbReference>
<accession>A0A8H7PMA6</accession>